<dbReference type="Proteomes" id="UP000009168">
    <property type="component" value="Unassembled WGS sequence"/>
</dbReference>
<dbReference type="eggNOG" id="KOG3525">
    <property type="taxonomic scope" value="Eukaryota"/>
</dbReference>
<protein>
    <submittedName>
        <fullName evidence="3">Bowman-birk serine protease inhibitor family protein</fullName>
    </submittedName>
</protein>
<dbReference type="InParanoid" id="W7X0C0"/>
<dbReference type="Gene3D" id="2.10.220.10">
    <property type="entry name" value="Hormone Receptor, Insulin-like Growth Factor Receptor 1, Chain A, domain 2"/>
    <property type="match status" value="1"/>
</dbReference>
<feature type="transmembrane region" description="Helical" evidence="1">
    <location>
        <begin position="1652"/>
        <end position="1671"/>
    </location>
</feature>
<keyword evidence="1" id="KW-1133">Transmembrane helix</keyword>
<dbReference type="EMBL" id="GG662297">
    <property type="protein sequence ID" value="EWS71302.1"/>
    <property type="molecule type" value="Genomic_DNA"/>
</dbReference>
<feature type="transmembrane region" description="Helical" evidence="1">
    <location>
        <begin position="1622"/>
        <end position="1640"/>
    </location>
</feature>
<reference evidence="4" key="1">
    <citation type="journal article" date="2006" name="PLoS Biol.">
        <title>Macronuclear genome sequence of the ciliate Tetrahymena thermophila, a model eukaryote.</title>
        <authorList>
            <person name="Eisen J.A."/>
            <person name="Coyne R.S."/>
            <person name="Wu M."/>
            <person name="Wu D."/>
            <person name="Thiagarajan M."/>
            <person name="Wortman J.R."/>
            <person name="Badger J.H."/>
            <person name="Ren Q."/>
            <person name="Amedeo P."/>
            <person name="Jones K.M."/>
            <person name="Tallon L.J."/>
            <person name="Delcher A.L."/>
            <person name="Salzberg S.L."/>
            <person name="Silva J.C."/>
            <person name="Haas B.J."/>
            <person name="Majoros W.H."/>
            <person name="Farzad M."/>
            <person name="Carlton J.M."/>
            <person name="Smith R.K. Jr."/>
            <person name="Garg J."/>
            <person name="Pearlman R.E."/>
            <person name="Karrer K.M."/>
            <person name="Sun L."/>
            <person name="Manning G."/>
            <person name="Elde N.C."/>
            <person name="Turkewitz A.P."/>
            <person name="Asai D.J."/>
            <person name="Wilkes D.E."/>
            <person name="Wang Y."/>
            <person name="Cai H."/>
            <person name="Collins K."/>
            <person name="Stewart B.A."/>
            <person name="Lee S.R."/>
            <person name="Wilamowska K."/>
            <person name="Weinberg Z."/>
            <person name="Ruzzo W.L."/>
            <person name="Wloga D."/>
            <person name="Gaertig J."/>
            <person name="Frankel J."/>
            <person name="Tsao C.-C."/>
            <person name="Gorovsky M.A."/>
            <person name="Keeling P.J."/>
            <person name="Waller R.F."/>
            <person name="Patron N.J."/>
            <person name="Cherry J.M."/>
            <person name="Stover N.A."/>
            <person name="Krieger C.J."/>
            <person name="del Toro C."/>
            <person name="Ryder H.F."/>
            <person name="Williamson S.C."/>
            <person name="Barbeau R.A."/>
            <person name="Hamilton E.P."/>
            <person name="Orias E."/>
        </authorList>
    </citation>
    <scope>NUCLEOTIDE SEQUENCE [LARGE SCALE GENOMIC DNA]</scope>
    <source>
        <strain evidence="4">SB210</strain>
    </source>
</reference>
<evidence type="ECO:0000256" key="1">
    <source>
        <dbReference type="SAM" id="Phobius"/>
    </source>
</evidence>
<organism evidence="3 4">
    <name type="scientific">Tetrahymena thermophila (strain SB210)</name>
    <dbReference type="NCBI Taxonomy" id="312017"/>
    <lineage>
        <taxon>Eukaryota</taxon>
        <taxon>Sar</taxon>
        <taxon>Alveolata</taxon>
        <taxon>Ciliophora</taxon>
        <taxon>Intramacronucleata</taxon>
        <taxon>Oligohymenophorea</taxon>
        <taxon>Hymenostomatida</taxon>
        <taxon>Tetrahymenina</taxon>
        <taxon>Tetrahymenidae</taxon>
        <taxon>Tetrahymena</taxon>
    </lineage>
</organism>
<feature type="signal peptide" evidence="2">
    <location>
        <begin position="1"/>
        <end position="19"/>
    </location>
</feature>
<feature type="transmembrane region" description="Helical" evidence="1">
    <location>
        <begin position="1691"/>
        <end position="1711"/>
    </location>
</feature>
<proteinExistence type="predicted"/>
<keyword evidence="1" id="KW-0812">Transmembrane</keyword>
<dbReference type="InterPro" id="IPR006212">
    <property type="entry name" value="Furin_repeat"/>
</dbReference>
<feature type="transmembrane region" description="Helical" evidence="1">
    <location>
        <begin position="1471"/>
        <end position="1488"/>
    </location>
</feature>
<feature type="transmembrane region" description="Helical" evidence="1">
    <location>
        <begin position="1547"/>
        <end position="1565"/>
    </location>
</feature>
<evidence type="ECO:0000313" key="3">
    <source>
        <dbReference type="EMBL" id="EWS71302.1"/>
    </source>
</evidence>
<evidence type="ECO:0000256" key="2">
    <source>
        <dbReference type="SAM" id="SignalP"/>
    </source>
</evidence>
<dbReference type="GeneID" id="24441189"/>
<feature type="transmembrane region" description="Helical" evidence="1">
    <location>
        <begin position="1598"/>
        <end position="1616"/>
    </location>
</feature>
<keyword evidence="1" id="KW-0472">Membrane</keyword>
<evidence type="ECO:0000313" key="4">
    <source>
        <dbReference type="Proteomes" id="UP000009168"/>
    </source>
</evidence>
<dbReference type="SMART" id="SM00261">
    <property type="entry name" value="FU"/>
    <property type="match status" value="5"/>
</dbReference>
<keyword evidence="4" id="KW-1185">Reference proteome</keyword>
<dbReference type="KEGG" id="tet:TTHERM_000944158"/>
<gene>
    <name evidence="3" type="ORF">TTHERM_000944158</name>
</gene>
<name>W7X0C0_TETTS</name>
<feature type="chain" id="PRO_5004906255" evidence="2">
    <location>
        <begin position="20"/>
        <end position="1778"/>
    </location>
</feature>
<accession>W7X0C0</accession>
<dbReference type="SUPFAM" id="SSF57184">
    <property type="entry name" value="Growth factor receptor domain"/>
    <property type="match status" value="2"/>
</dbReference>
<keyword evidence="2" id="KW-0732">Signal</keyword>
<dbReference type="OrthoDB" id="313494at2759"/>
<sequence>MVFFFYLIFLLTVISNCDQINNQYQCIRVLTMTPCNQNLDVGINYSCPGADVFKQYSSPTIQKFAISGWFFLKGSLNQNYNLITVLENNQPLFQVKYSIYSSLFTSTLISQTPQSLNQNDSVHLAYKWYFVIFKMEVIVGTQLNLQLNIYCDSSQFYLTQSTTMRSSVPFQASQMTFDYGNGQTNTQYSCVAIYMIFIYWDSDLIDNQSNLINNLQQLDIQLKWNYDTFYAQYNQGNLIQANNPNGKLDTRINRNEQFVLKSQEQIVTDFVNAQTNQGFILTFHFKLISQSGSSNQIQIVQILSLPNSQLIFQNNQLQFFGQQISGIQLNMWYQITIIFNSQAQYIYLIVNDDQANLITSNINTVIQFSQILFGDTYNTKFNLYLNYIRIYEGTFLSNSPSCFMLQGRNQNNCIICRSGYLIDYQNEMTCVSPSSNNFSTLINNVKDWIPKQFPCPKNMILNNQNVCVCMFQYYREGDDCLLCQNYCQGCINAYTCIKMDPNRQNNGKCQDNMFDDGYNCQDPKYNIQSRLNYIKTLSPSDIENSECASDGTQPSYLIDNSILQLQKGKGFLFSFNMIIQTLANQATIAYLQDSNSDLFVITQEKITNNGIDLPTINLYVKTTKIVSLIIELGGFTQISFWTDFNSCSFFIYFNLIMQYHNTYVGSYFSSYVVQNPIFCAGKCGSNLQNIYACASYSQIIYIYDIKQIIDPTQVNYLKLHFTQQISLFELDFFNLPTSNSIKDQSNVYTLVSNSNIISNRFKGIQFTQNINAYISGVNFYQNYPSFSCYIFIEELNFQQRIFQMDLGSSQIQYHIVPYGTKAFIRICQFNVCIDTKYSMLNINEQNFLYIIYRMIGAMNTAFQEFEIFCNYKREVLYFSVNQQTYLAQSTIYLFQQVYLSNSQKQSVYLNKIRIEVGEGFYYQDQNQSEKCFLFRNIDKMECMIPKKGYVFYQNNLIITENECNNLTLKQNSFHIVNPSTQECINTQLSPYCQQIDDLKNTLSCVKCQYKGQDPSQNCQCPFGTYLNLQNSKCQQCSPQCETCVSQSNNCLTCKYNDQSPPTCSCLLQNQFLDENYVCKTCSYKCKTCFENSDKCTACSDNRSNPPNCDCESQQIEINGQCQQLKCENKCLTCDQSTSNCIQCSIGRYNPPICNCKPNHVQNLDGTCSQCISGYFYDQTENNCQQCSAICLSCQNKPNNCTSCISGLILQSNQCVCPNGTSVILLQNEILCLNNMDVNLSLILNSNFYYLVFKFDYDIQQLNNYYQNNITKLISVSFSEIPQSFYEISDPKVQGNILKLKLNIYKSFSTLHGWVQFLDNTQFLSISKKFILNSQYKLSFLRFEIGPFLFDKNTMDGGVADQIVNKLQDSSKNIAFNFIKQFQLILYILNTAQPSALFLLVNANLPPNLYKFYQVIGLLIYPDVVNYQSTNYKQNFQLFYADLNQEEVFLSSEKIYKKLGFCNSFMVNSQGIIIKYILIILILILFYILQSQKHGAQNMQNNKLFVIKSFFIKKLNSENDTNLLLLIQSILVQFTFNDDQIWAIRYGYYLALIFAIMQIMSFYLNAKQINTKKEYDEQDYSYQYTERLLDTKNKFNRNYFIIQLLKKYLVLIVLFFFKRYPYLACIINGIIFFLSCLSTIIMKPYQNLISRLLKLFGDLLISVCWFLHIPIIVLENIFTQQAEIDQKQINQYLALGQVIIIIIIIFNGLFLFQKIIEVIQVLYKLISPDKQSKQNVIQLTQIQSNYFKNQLDTIQNKSKSYQKKQSQNKQLLINKNIFH</sequence>
<dbReference type="InterPro" id="IPR009030">
    <property type="entry name" value="Growth_fac_rcpt_cys_sf"/>
</dbReference>
<dbReference type="RefSeq" id="XP_012656166.1">
    <property type="nucleotide sequence ID" value="XM_012800712.1"/>
</dbReference>